<dbReference type="InterPro" id="IPR032255">
    <property type="entry name" value="HBM"/>
</dbReference>
<comment type="subcellular location">
    <subcellularLocation>
        <location evidence="1">Membrane</location>
        <topology evidence="1">Multi-pass membrane protein</topology>
    </subcellularLocation>
</comment>
<dbReference type="GO" id="GO:0016020">
    <property type="term" value="C:membrane"/>
    <property type="evidence" value="ECO:0007669"/>
    <property type="project" value="UniProtKB-SubCell"/>
</dbReference>
<evidence type="ECO:0000313" key="11">
    <source>
        <dbReference type="Proteomes" id="UP000198862"/>
    </source>
</evidence>
<organism evidence="10 11">
    <name type="scientific">Pseudoalteromonas denitrificans DSM 6059</name>
    <dbReference type="NCBI Taxonomy" id="1123010"/>
    <lineage>
        <taxon>Bacteria</taxon>
        <taxon>Pseudomonadati</taxon>
        <taxon>Pseudomonadota</taxon>
        <taxon>Gammaproteobacteria</taxon>
        <taxon>Alteromonadales</taxon>
        <taxon>Pseudoalteromonadaceae</taxon>
        <taxon>Pseudoalteromonas</taxon>
    </lineage>
</organism>
<gene>
    <name evidence="10" type="ORF">SAMN02745724_04200</name>
</gene>
<evidence type="ECO:0000256" key="3">
    <source>
        <dbReference type="ARBA" id="ARBA00022989"/>
    </source>
</evidence>
<dbReference type="Proteomes" id="UP000198862">
    <property type="component" value="Unassembled WGS sequence"/>
</dbReference>
<dbReference type="InterPro" id="IPR004090">
    <property type="entry name" value="Chemotax_Me-accpt_rcpt"/>
</dbReference>
<dbReference type="GO" id="GO:0006935">
    <property type="term" value="P:chemotaxis"/>
    <property type="evidence" value="ECO:0007669"/>
    <property type="project" value="InterPro"/>
</dbReference>
<dbReference type="SMART" id="SM00283">
    <property type="entry name" value="MA"/>
    <property type="match status" value="1"/>
</dbReference>
<comment type="similarity">
    <text evidence="6">Belongs to the methyl-accepting chemotaxis (MCP) protein family.</text>
</comment>
<evidence type="ECO:0000313" key="10">
    <source>
        <dbReference type="EMBL" id="SFD32144.1"/>
    </source>
</evidence>
<reference evidence="10 11" key="1">
    <citation type="submission" date="2016-10" db="EMBL/GenBank/DDBJ databases">
        <authorList>
            <person name="de Groot N.N."/>
        </authorList>
    </citation>
    <scope>NUCLEOTIDE SEQUENCE [LARGE SCALE GENOMIC DNA]</scope>
    <source>
        <strain evidence="10 11">DSM 6059</strain>
    </source>
</reference>
<dbReference type="AlphaFoldDB" id="A0A1I1RCR6"/>
<dbReference type="Pfam" id="PF00015">
    <property type="entry name" value="MCPsignal"/>
    <property type="match status" value="1"/>
</dbReference>
<dbReference type="InterPro" id="IPR003660">
    <property type="entry name" value="HAMP_dom"/>
</dbReference>
<evidence type="ECO:0000259" key="9">
    <source>
        <dbReference type="PROSITE" id="PS50885"/>
    </source>
</evidence>
<dbReference type="CDD" id="cd11386">
    <property type="entry name" value="MCP_signal"/>
    <property type="match status" value="1"/>
</dbReference>
<evidence type="ECO:0000256" key="7">
    <source>
        <dbReference type="PROSITE-ProRule" id="PRU00284"/>
    </source>
</evidence>
<evidence type="ECO:0000256" key="4">
    <source>
        <dbReference type="ARBA" id="ARBA00023136"/>
    </source>
</evidence>
<dbReference type="PRINTS" id="PR00260">
    <property type="entry name" value="CHEMTRNSDUCR"/>
</dbReference>
<dbReference type="PROSITE" id="PS50111">
    <property type="entry name" value="CHEMOTAXIS_TRANSDUC_2"/>
    <property type="match status" value="1"/>
</dbReference>
<dbReference type="InterPro" id="IPR004089">
    <property type="entry name" value="MCPsignal_dom"/>
</dbReference>
<dbReference type="GO" id="GO:0007165">
    <property type="term" value="P:signal transduction"/>
    <property type="evidence" value="ECO:0007669"/>
    <property type="project" value="UniProtKB-KW"/>
</dbReference>
<keyword evidence="5 7" id="KW-0807">Transducer</keyword>
<keyword evidence="2" id="KW-0812">Transmembrane</keyword>
<sequence length="616" mass="68670">MQIKHKLILSTVLLVVSLLLMLLIQSYSMNSMNRLLKGAEIAGLVDKNVLELRRNEKDFLARKNQKYVQKFNDRTDKLFKNVAQLKAIFLSFDLKIEKINQFEGIVKDYQNKFSELNILQEKIGYQLDEGVTAQLRNAGRQLESIASNYDLKIVNEILLLRRAEKDFMLRRDSKYISKVVTQLSKIKELVSQNNLPNNLKSILNEYEMQFLSLSKLYQEFGLTAYEGKLGELRKTIHQTETLLKDIIKLNSAEIEANSQKIEVWLYSLFFVLLIVSAVISFLTSRSILQPIEALRQLMLHIGESKDLTQKADESKTDEIAEMARYFNQMVAQFKHLIVEVNGSVDTLNGATGKLAENIAITHDGVQNQMNETDMVATAITEMVSTIDEIARNTTDTANKAQVTNDNALSGQQGVDKTIENINKLSSNLLDSENVINQLENDSQSIGSVVDVIRGIADQTNLLALNAAIEAARAGEQGRGFAVVADEVRTLASKTQESTTEIEAIIAQFQKRTADIVTLMAQCRAQGKISEEQAATTGEMLAAITLDVSTILDMTTSVATAIEEQSAVASEVNVHVVSIRDITDQTADSSHQNSQMSEEVSQQAAVLHQSVEIFKVN</sequence>
<protein>
    <submittedName>
        <fullName evidence="10">Methyl-accepting chemotaxis protein</fullName>
    </submittedName>
</protein>
<feature type="domain" description="Methyl-accepting transducer" evidence="8">
    <location>
        <begin position="343"/>
        <end position="579"/>
    </location>
</feature>
<evidence type="ECO:0000256" key="2">
    <source>
        <dbReference type="ARBA" id="ARBA00022692"/>
    </source>
</evidence>
<dbReference type="SMART" id="SM00304">
    <property type="entry name" value="HAMP"/>
    <property type="match status" value="1"/>
</dbReference>
<dbReference type="RefSeq" id="WP_091989331.1">
    <property type="nucleotide sequence ID" value="NZ_FOLO01000048.1"/>
</dbReference>
<dbReference type="PANTHER" id="PTHR32089">
    <property type="entry name" value="METHYL-ACCEPTING CHEMOTAXIS PROTEIN MCPB"/>
    <property type="match status" value="1"/>
</dbReference>
<dbReference type="SMART" id="SM01358">
    <property type="entry name" value="HBM"/>
    <property type="match status" value="1"/>
</dbReference>
<accession>A0A1I1RCR6</accession>
<dbReference type="OrthoDB" id="8724845at2"/>
<evidence type="ECO:0000256" key="5">
    <source>
        <dbReference type="ARBA" id="ARBA00023224"/>
    </source>
</evidence>
<keyword evidence="3" id="KW-1133">Transmembrane helix</keyword>
<feature type="domain" description="HAMP" evidence="9">
    <location>
        <begin position="285"/>
        <end position="338"/>
    </location>
</feature>
<dbReference type="GO" id="GO:0004888">
    <property type="term" value="F:transmembrane signaling receptor activity"/>
    <property type="evidence" value="ECO:0007669"/>
    <property type="project" value="InterPro"/>
</dbReference>
<dbReference type="EMBL" id="FOLO01000048">
    <property type="protein sequence ID" value="SFD32144.1"/>
    <property type="molecule type" value="Genomic_DNA"/>
</dbReference>
<dbReference type="PANTHER" id="PTHR32089:SF119">
    <property type="entry name" value="METHYL-ACCEPTING CHEMOTAXIS PROTEIN CTPL"/>
    <property type="match status" value="1"/>
</dbReference>
<evidence type="ECO:0000256" key="1">
    <source>
        <dbReference type="ARBA" id="ARBA00004141"/>
    </source>
</evidence>
<dbReference type="PROSITE" id="PS50885">
    <property type="entry name" value="HAMP"/>
    <property type="match status" value="1"/>
</dbReference>
<proteinExistence type="inferred from homology"/>
<evidence type="ECO:0000256" key="6">
    <source>
        <dbReference type="ARBA" id="ARBA00029447"/>
    </source>
</evidence>
<keyword evidence="11" id="KW-1185">Reference proteome</keyword>
<dbReference type="SUPFAM" id="SSF58104">
    <property type="entry name" value="Methyl-accepting chemotaxis protein (MCP) signaling domain"/>
    <property type="match status" value="1"/>
</dbReference>
<dbReference type="Pfam" id="PF00672">
    <property type="entry name" value="HAMP"/>
    <property type="match status" value="1"/>
</dbReference>
<dbReference type="STRING" id="1123010.SAMN02745724_04200"/>
<evidence type="ECO:0000259" key="8">
    <source>
        <dbReference type="PROSITE" id="PS50111"/>
    </source>
</evidence>
<keyword evidence="4" id="KW-0472">Membrane</keyword>
<dbReference type="Gene3D" id="1.10.287.950">
    <property type="entry name" value="Methyl-accepting chemotaxis protein"/>
    <property type="match status" value="1"/>
</dbReference>
<dbReference type="FunFam" id="1.10.287.950:FF:000001">
    <property type="entry name" value="Methyl-accepting chemotaxis sensory transducer"/>
    <property type="match status" value="1"/>
</dbReference>
<dbReference type="CDD" id="cd06225">
    <property type="entry name" value="HAMP"/>
    <property type="match status" value="1"/>
</dbReference>
<name>A0A1I1RCR6_9GAMM</name>